<evidence type="ECO:0000256" key="2">
    <source>
        <dbReference type="ARBA" id="ARBA00001974"/>
    </source>
</evidence>
<dbReference type="InterPro" id="IPR007867">
    <property type="entry name" value="GMC_OxRtase_C"/>
</dbReference>
<dbReference type="PIRSF" id="PIRSF028937">
    <property type="entry name" value="Lg_Ch_AO"/>
    <property type="match status" value="1"/>
</dbReference>
<evidence type="ECO:0000256" key="7">
    <source>
        <dbReference type="ARBA" id="ARBA00022630"/>
    </source>
</evidence>
<comment type="cofactor">
    <cofactor evidence="2">
        <name>FAD</name>
        <dbReference type="ChEBI" id="CHEBI:57692"/>
    </cofactor>
</comment>
<evidence type="ECO:0000256" key="9">
    <source>
        <dbReference type="ARBA" id="ARBA00022827"/>
    </source>
</evidence>
<dbReference type="GO" id="GO:0050660">
    <property type="term" value="F:flavin adenine dinucleotide binding"/>
    <property type="evidence" value="ECO:0007669"/>
    <property type="project" value="InterPro"/>
</dbReference>
<dbReference type="STRING" id="796604.A0A2X0PPF6"/>
<keyword evidence="18" id="KW-1185">Reference proteome</keyword>
<evidence type="ECO:0000256" key="11">
    <source>
        <dbReference type="ARBA" id="ARBA00023002"/>
    </source>
</evidence>
<keyword evidence="9" id="KW-0274">FAD</keyword>
<comment type="similarity">
    <text evidence="5 13">Belongs to the GMC oxidoreductase family.</text>
</comment>
<dbReference type="GO" id="GO:0046577">
    <property type="term" value="F:long-chain-alcohol oxidase activity"/>
    <property type="evidence" value="ECO:0007669"/>
    <property type="project" value="UniProtKB-EC"/>
</dbReference>
<evidence type="ECO:0000256" key="6">
    <source>
        <dbReference type="ARBA" id="ARBA00013125"/>
    </source>
</evidence>
<sequence length="744" mass="80670">MSVQLSTPYNANQMEVLSAIVDAIFHECDENELLSVAPESFTSEQREHVRFLARAKYSALPGAVPALAHQFAISLSKTNVDSIGLVLTLLSTRAGTLVLTGHTGFFVNLSVEQREQILKNWGSSNLALMRQAYRGFVSVALYVAYTNFDQIALATGFPALGETNRFADKNRLRNHYAFVFENISVPYQYIDTDILVVGSGAGGGVVSSELAKKGWKVLVVEKGLYVRPEDMSGKPKDGFEQLYEGAGMIATEDGAMNVLAGSTFGGGTTVNWSASLRPQHYLREQWASMHGLDYFLSSDFADSVENVCNKMGVSAEHLKHNKPNSLMVDASLKLGYPCATIPVSTVGSTGLQFGRLLNRPFHNSQQNTGGTAHPCGTCGFGCIYGEKQSGPVCWLKSAAQDGAKFMVETTVERLLFASTRNSPPPTVSNLNDFYPSATRRHCIGALVKDAKGQIAVIRAKQAVVVSAGSINSPAVLMRSGLKNPRIGRNLRLHPTTYVTGFFDEDINPWDGAIMTAVSTVHENWDGTHHGVKIEVIQSFPGGRAASFQPWAGSTEHKKALVQFGKSSTLIAICRDRGSGRIFLDEQDKPRFDYVLDPYDAQGLLRGIIAMAEMHLVAGANRILTTQSLVEDYIPAPGHKGLSDPAWKAWIAKVQKAGVKPTLCGVGSAHQMGSNQMGTKPTNSVVDPRARVWGTHSLYVADASIFPTASAVNPMITNLSLSHSVSRFIDEDLREKLALPVDARL</sequence>
<keyword evidence="10" id="KW-1133">Transmembrane helix</keyword>
<dbReference type="EC" id="1.1.3.20" evidence="6 13"/>
<comment type="subcellular location">
    <subcellularLocation>
        <location evidence="4">Membrane</location>
    </subcellularLocation>
</comment>
<keyword evidence="8" id="KW-0812">Transmembrane</keyword>
<evidence type="ECO:0000256" key="13">
    <source>
        <dbReference type="PIRNR" id="PIRNR028937"/>
    </source>
</evidence>
<dbReference type="InterPro" id="IPR012400">
    <property type="entry name" value="Long_Oxdase"/>
</dbReference>
<evidence type="ECO:0000259" key="16">
    <source>
        <dbReference type="Pfam" id="PF05199"/>
    </source>
</evidence>
<evidence type="ECO:0000256" key="8">
    <source>
        <dbReference type="ARBA" id="ARBA00022692"/>
    </source>
</evidence>
<dbReference type="SUPFAM" id="SSF51905">
    <property type="entry name" value="FAD/NAD(P)-binding domain"/>
    <property type="match status" value="1"/>
</dbReference>
<gene>
    <name evidence="17" type="primary">BQ5605_C048g12407</name>
    <name evidence="17" type="ORF">BQ5605_C048G12407</name>
</gene>
<name>A0A2X0PPF6_9BASI</name>
<feature type="domain" description="Glucose-methanol-choline oxidoreductase C-terminal" evidence="16">
    <location>
        <begin position="579"/>
        <end position="718"/>
    </location>
</feature>
<evidence type="ECO:0000256" key="3">
    <source>
        <dbReference type="ARBA" id="ARBA00003842"/>
    </source>
</evidence>
<keyword evidence="12" id="KW-0472">Membrane</keyword>
<dbReference type="GO" id="GO:0016020">
    <property type="term" value="C:membrane"/>
    <property type="evidence" value="ECO:0007669"/>
    <property type="project" value="UniProtKB-SubCell"/>
</dbReference>
<feature type="domain" description="Glucose-methanol-choline oxidoreductase N-terminal" evidence="15">
    <location>
        <begin position="360"/>
        <end position="494"/>
    </location>
</feature>
<accession>A0A2X0PPF6</accession>
<evidence type="ECO:0000256" key="14">
    <source>
        <dbReference type="PIRSR" id="PIRSR028937-1"/>
    </source>
</evidence>
<comment type="function">
    <text evidence="3">Long-chain fatty alcohol oxidase involved in the omega-oxidation pathway of lipid degradation.</text>
</comment>
<reference evidence="17 18" key="1">
    <citation type="submission" date="2016-11" db="EMBL/GenBank/DDBJ databases">
        <authorList>
            <person name="Jaros S."/>
            <person name="Januszkiewicz K."/>
            <person name="Wedrychowicz H."/>
        </authorList>
    </citation>
    <scope>NUCLEOTIDE SEQUENCE [LARGE SCALE GENOMIC DNA]</scope>
</reference>
<protein>
    <recommendedName>
        <fullName evidence="6 13">Long-chain-alcohol oxidase</fullName>
        <ecNumber evidence="6 13">1.1.3.20</ecNumber>
    </recommendedName>
</protein>
<dbReference type="Pfam" id="PF00732">
    <property type="entry name" value="GMC_oxred_N"/>
    <property type="match status" value="2"/>
</dbReference>
<evidence type="ECO:0000256" key="10">
    <source>
        <dbReference type="ARBA" id="ARBA00022989"/>
    </source>
</evidence>
<dbReference type="InterPro" id="IPR000172">
    <property type="entry name" value="GMC_OxRdtase_N"/>
</dbReference>
<dbReference type="EMBL" id="FQNC01000110">
    <property type="protein sequence ID" value="SGZ30554.1"/>
    <property type="molecule type" value="Genomic_DNA"/>
</dbReference>
<evidence type="ECO:0000256" key="1">
    <source>
        <dbReference type="ARBA" id="ARBA00000920"/>
    </source>
</evidence>
<feature type="active site" description="Proton acceptor" evidence="14">
    <location>
        <position position="669"/>
    </location>
</feature>
<feature type="domain" description="Glucose-methanol-choline oxidoreductase N-terminal" evidence="15">
    <location>
        <begin position="239"/>
        <end position="343"/>
    </location>
</feature>
<evidence type="ECO:0000313" key="18">
    <source>
        <dbReference type="Proteomes" id="UP000249464"/>
    </source>
</evidence>
<dbReference type="Gene3D" id="3.50.50.60">
    <property type="entry name" value="FAD/NAD(P)-binding domain"/>
    <property type="match status" value="2"/>
</dbReference>
<dbReference type="PANTHER" id="PTHR46056">
    <property type="entry name" value="LONG-CHAIN-ALCOHOL OXIDASE"/>
    <property type="match status" value="1"/>
</dbReference>
<evidence type="ECO:0000256" key="12">
    <source>
        <dbReference type="ARBA" id="ARBA00023136"/>
    </source>
</evidence>
<proteinExistence type="inferred from homology"/>
<evidence type="ECO:0000256" key="5">
    <source>
        <dbReference type="ARBA" id="ARBA00010790"/>
    </source>
</evidence>
<dbReference type="Proteomes" id="UP000249464">
    <property type="component" value="Unassembled WGS sequence"/>
</dbReference>
<keyword evidence="11 13" id="KW-0560">Oxidoreductase</keyword>
<organism evidence="17 18">
    <name type="scientific">Microbotryum silenes-dioicae</name>
    <dbReference type="NCBI Taxonomy" id="796604"/>
    <lineage>
        <taxon>Eukaryota</taxon>
        <taxon>Fungi</taxon>
        <taxon>Dikarya</taxon>
        <taxon>Basidiomycota</taxon>
        <taxon>Pucciniomycotina</taxon>
        <taxon>Microbotryomycetes</taxon>
        <taxon>Microbotryales</taxon>
        <taxon>Microbotryaceae</taxon>
        <taxon>Microbotryum</taxon>
    </lineage>
</organism>
<evidence type="ECO:0000256" key="4">
    <source>
        <dbReference type="ARBA" id="ARBA00004370"/>
    </source>
</evidence>
<dbReference type="Pfam" id="PF05199">
    <property type="entry name" value="GMC_oxred_C"/>
    <property type="match status" value="1"/>
</dbReference>
<comment type="catalytic activity">
    <reaction evidence="1 13">
        <text>a long-chain primary fatty alcohol + O2 = a long-chain fatty aldehyde + H2O2</text>
        <dbReference type="Rhea" id="RHEA:22756"/>
        <dbReference type="ChEBI" id="CHEBI:15379"/>
        <dbReference type="ChEBI" id="CHEBI:16240"/>
        <dbReference type="ChEBI" id="CHEBI:17176"/>
        <dbReference type="ChEBI" id="CHEBI:77396"/>
        <dbReference type="EC" id="1.1.3.20"/>
    </reaction>
</comment>
<dbReference type="InterPro" id="IPR036188">
    <property type="entry name" value="FAD/NAD-bd_sf"/>
</dbReference>
<evidence type="ECO:0000313" key="17">
    <source>
        <dbReference type="EMBL" id="SGZ30554.1"/>
    </source>
</evidence>
<keyword evidence="7" id="KW-0285">Flavoprotein</keyword>
<dbReference type="PANTHER" id="PTHR46056:SF12">
    <property type="entry name" value="LONG-CHAIN-ALCOHOL OXIDASE"/>
    <property type="match status" value="1"/>
</dbReference>
<dbReference type="AlphaFoldDB" id="A0A2X0PPF6"/>
<evidence type="ECO:0000259" key="15">
    <source>
        <dbReference type="Pfam" id="PF00732"/>
    </source>
</evidence>